<comment type="caution">
    <text evidence="1">The sequence shown here is derived from an EMBL/GenBank/DDBJ whole genome shotgun (WGS) entry which is preliminary data.</text>
</comment>
<accession>A0A1Y2HIX0</accession>
<evidence type="ECO:0000313" key="1">
    <source>
        <dbReference type="EMBL" id="ORZ33821.1"/>
    </source>
</evidence>
<dbReference type="EMBL" id="MCFL01000033">
    <property type="protein sequence ID" value="ORZ33821.1"/>
    <property type="molecule type" value="Genomic_DNA"/>
</dbReference>
<evidence type="ECO:0000313" key="2">
    <source>
        <dbReference type="Proteomes" id="UP000193411"/>
    </source>
</evidence>
<name>A0A1Y2HIX0_9FUNG</name>
<gene>
    <name evidence="1" type="ORF">BCR44DRAFT_1191378</name>
</gene>
<organism evidence="1 2">
    <name type="scientific">Catenaria anguillulae PL171</name>
    <dbReference type="NCBI Taxonomy" id="765915"/>
    <lineage>
        <taxon>Eukaryota</taxon>
        <taxon>Fungi</taxon>
        <taxon>Fungi incertae sedis</taxon>
        <taxon>Blastocladiomycota</taxon>
        <taxon>Blastocladiomycetes</taxon>
        <taxon>Blastocladiales</taxon>
        <taxon>Catenariaceae</taxon>
        <taxon>Catenaria</taxon>
    </lineage>
</organism>
<dbReference type="Proteomes" id="UP000193411">
    <property type="component" value="Unassembled WGS sequence"/>
</dbReference>
<keyword evidence="2" id="KW-1185">Reference proteome</keyword>
<proteinExistence type="predicted"/>
<reference evidence="1 2" key="1">
    <citation type="submission" date="2016-07" db="EMBL/GenBank/DDBJ databases">
        <title>Pervasive Adenine N6-methylation of Active Genes in Fungi.</title>
        <authorList>
            <consortium name="DOE Joint Genome Institute"/>
            <person name="Mondo S.J."/>
            <person name="Dannebaum R.O."/>
            <person name="Kuo R.C."/>
            <person name="Labutti K."/>
            <person name="Haridas S."/>
            <person name="Kuo A."/>
            <person name="Salamov A."/>
            <person name="Ahrendt S.R."/>
            <person name="Lipzen A."/>
            <person name="Sullivan W."/>
            <person name="Andreopoulos W.B."/>
            <person name="Clum A."/>
            <person name="Lindquist E."/>
            <person name="Daum C."/>
            <person name="Ramamoorthy G.K."/>
            <person name="Gryganskyi A."/>
            <person name="Culley D."/>
            <person name="Magnuson J.K."/>
            <person name="James T.Y."/>
            <person name="O'Malley M.A."/>
            <person name="Stajich J.E."/>
            <person name="Spatafora J.W."/>
            <person name="Visel A."/>
            <person name="Grigoriev I.V."/>
        </authorList>
    </citation>
    <scope>NUCLEOTIDE SEQUENCE [LARGE SCALE GENOMIC DNA]</scope>
    <source>
        <strain evidence="1 2">PL171</strain>
    </source>
</reference>
<protein>
    <submittedName>
        <fullName evidence="1">Uncharacterized protein</fullName>
    </submittedName>
</protein>
<dbReference type="AlphaFoldDB" id="A0A1Y2HIX0"/>
<sequence>MSSICCCPVPWSTGDRTPLRALSTLSSLSIRFSNSSTSLNLRTYSMGSSFSASTPTRRLKPDCDPRRSHRQTAAAAFMRRPCPRYRTVNASNAGLSMLAPMHLSPPHPCVVYATRHMGSHCHVCLGRWLLWATSACQWAQLAATHIRLESGWHVQAFGPTQAAASGPGGWMRAGVHGASVGLRGAGRACGRLPWGGDVMAAAVGLGPRKSRTVGAQDGGWDGEWVEGEHGWLPRAWINCWWYSIGFENYGKMTVQDKTKRADTFSKTATMHMWAFN</sequence>